<evidence type="ECO:0000256" key="1">
    <source>
        <dbReference type="SAM" id="MobiDB-lite"/>
    </source>
</evidence>
<feature type="compositionally biased region" description="Basic and acidic residues" evidence="1">
    <location>
        <begin position="66"/>
        <end position="79"/>
    </location>
</feature>
<evidence type="ECO:0000313" key="3">
    <source>
        <dbReference type="EMBL" id="GIH13409.1"/>
    </source>
</evidence>
<keyword evidence="2" id="KW-0472">Membrane</keyword>
<reference evidence="3" key="1">
    <citation type="submission" date="2021-01" db="EMBL/GenBank/DDBJ databases">
        <title>Whole genome shotgun sequence of Rugosimonospora africana NBRC 104875.</title>
        <authorList>
            <person name="Komaki H."/>
            <person name="Tamura T."/>
        </authorList>
    </citation>
    <scope>NUCLEOTIDE SEQUENCE</scope>
    <source>
        <strain evidence="3">NBRC 104875</strain>
    </source>
</reference>
<evidence type="ECO:0008006" key="5">
    <source>
        <dbReference type="Google" id="ProtNLM"/>
    </source>
</evidence>
<dbReference type="AlphaFoldDB" id="A0A8J3QLZ8"/>
<feature type="region of interest" description="Disordered" evidence="1">
    <location>
        <begin position="50"/>
        <end position="130"/>
    </location>
</feature>
<organism evidence="3 4">
    <name type="scientific">Rugosimonospora africana</name>
    <dbReference type="NCBI Taxonomy" id="556532"/>
    <lineage>
        <taxon>Bacteria</taxon>
        <taxon>Bacillati</taxon>
        <taxon>Actinomycetota</taxon>
        <taxon>Actinomycetes</taxon>
        <taxon>Micromonosporales</taxon>
        <taxon>Micromonosporaceae</taxon>
        <taxon>Rugosimonospora</taxon>
    </lineage>
</organism>
<dbReference type="EMBL" id="BONZ01000013">
    <property type="protein sequence ID" value="GIH13409.1"/>
    <property type="molecule type" value="Genomic_DNA"/>
</dbReference>
<keyword evidence="4" id="KW-1185">Reference proteome</keyword>
<keyword evidence="2" id="KW-1133">Transmembrane helix</keyword>
<evidence type="ECO:0000313" key="4">
    <source>
        <dbReference type="Proteomes" id="UP000642748"/>
    </source>
</evidence>
<protein>
    <recommendedName>
        <fullName evidence="5">Transglycosylase SLT domain-containing protein</fullName>
    </recommendedName>
</protein>
<name>A0A8J3QLZ8_9ACTN</name>
<feature type="compositionally biased region" description="Low complexity" evidence="1">
    <location>
        <begin position="105"/>
        <end position="130"/>
    </location>
</feature>
<feature type="transmembrane region" description="Helical" evidence="2">
    <location>
        <begin position="29"/>
        <end position="48"/>
    </location>
</feature>
<feature type="compositionally biased region" description="Low complexity" evidence="1">
    <location>
        <begin position="82"/>
        <end position="97"/>
    </location>
</feature>
<evidence type="ECO:0000256" key="2">
    <source>
        <dbReference type="SAM" id="Phobius"/>
    </source>
</evidence>
<proteinExistence type="predicted"/>
<keyword evidence="2" id="KW-0812">Transmembrane</keyword>
<gene>
    <name evidence="3" type="ORF">Raf01_15810</name>
</gene>
<accession>A0A8J3QLZ8</accession>
<comment type="caution">
    <text evidence="3">The sequence shown here is derived from an EMBL/GenBank/DDBJ whole genome shotgun (WGS) entry which is preliminary data.</text>
</comment>
<dbReference type="InterPro" id="IPR023346">
    <property type="entry name" value="Lysozyme-like_dom_sf"/>
</dbReference>
<dbReference type="Proteomes" id="UP000642748">
    <property type="component" value="Unassembled WGS sequence"/>
</dbReference>
<dbReference type="SUPFAM" id="SSF53955">
    <property type="entry name" value="Lysozyme-like"/>
    <property type="match status" value="1"/>
</dbReference>
<feature type="region of interest" description="Disordered" evidence="1">
    <location>
        <begin position="1"/>
        <end position="20"/>
    </location>
</feature>
<sequence length="234" mass="24495">MPADNTADSTPARHRRIGPIRRRLGSRPIMISGAVAGVLVVAGTVLVLHEGSGKPGPAPAAVSLADRTDADRVSRDLVRTDPSSASPSPVPSSASPSPSSPSPSPTHASPRPTHKVTPTHAATTKAPTPTGCTHYSGNQLTACKLLPSFGFSTSEMSALVPMWNKESSWNVSAENPGSGAYGIPQALPGDKMASVASDWRTNAATQIKWGLGYIKDRYGTPSDAWAFWQANGWY</sequence>